<accession>G9P726</accession>
<comment type="catalytic activity">
    <reaction evidence="9">
        <text>L-seryl-[protein] + ATP = O-phospho-L-seryl-[protein] + ADP + H(+)</text>
        <dbReference type="Rhea" id="RHEA:17989"/>
        <dbReference type="Rhea" id="RHEA-COMP:9863"/>
        <dbReference type="Rhea" id="RHEA-COMP:11604"/>
        <dbReference type="ChEBI" id="CHEBI:15378"/>
        <dbReference type="ChEBI" id="CHEBI:29999"/>
        <dbReference type="ChEBI" id="CHEBI:30616"/>
        <dbReference type="ChEBI" id="CHEBI:83421"/>
        <dbReference type="ChEBI" id="CHEBI:456216"/>
        <dbReference type="EC" id="2.7.11.1"/>
    </reaction>
</comment>
<evidence type="ECO:0000313" key="11">
    <source>
        <dbReference type="EMBL" id="EHK41528.1"/>
    </source>
</evidence>
<dbReference type="PROSITE" id="PS00109">
    <property type="entry name" value="PROTEIN_KINASE_TYR"/>
    <property type="match status" value="1"/>
</dbReference>
<dbReference type="InterPro" id="IPR000719">
    <property type="entry name" value="Prot_kinase_dom"/>
</dbReference>
<dbReference type="PANTHER" id="PTHR38248">
    <property type="entry name" value="FUNK1 6"/>
    <property type="match status" value="1"/>
</dbReference>
<evidence type="ECO:0000313" key="12">
    <source>
        <dbReference type="Proteomes" id="UP000005426"/>
    </source>
</evidence>
<dbReference type="EC" id="2.7.11.1" evidence="3"/>
<dbReference type="InterPro" id="IPR008266">
    <property type="entry name" value="Tyr_kinase_AS"/>
</dbReference>
<organism evidence="11 12">
    <name type="scientific">Hypocrea atroviridis (strain ATCC 20476 / IMI 206040)</name>
    <name type="common">Trichoderma atroviride</name>
    <dbReference type="NCBI Taxonomy" id="452589"/>
    <lineage>
        <taxon>Eukaryota</taxon>
        <taxon>Fungi</taxon>
        <taxon>Dikarya</taxon>
        <taxon>Ascomycota</taxon>
        <taxon>Pezizomycotina</taxon>
        <taxon>Sordariomycetes</taxon>
        <taxon>Hypocreomycetidae</taxon>
        <taxon>Hypocreales</taxon>
        <taxon>Hypocreaceae</taxon>
        <taxon>Trichoderma</taxon>
    </lineage>
</organism>
<dbReference type="STRING" id="452589.G9P726"/>
<keyword evidence="12" id="KW-1185">Reference proteome</keyword>
<dbReference type="InterPro" id="IPR011009">
    <property type="entry name" value="Kinase-like_dom_sf"/>
</dbReference>
<comment type="subunit">
    <text evidence="2">Component of the EKC/KEOPS complex composed of at least BUD32, CGI121, GON7, KAE1 and PCC1; the whole complex dimerizes.</text>
</comment>
<evidence type="ECO:0000256" key="1">
    <source>
        <dbReference type="ARBA" id="ARBA00003747"/>
    </source>
</evidence>
<evidence type="ECO:0000259" key="10">
    <source>
        <dbReference type="PROSITE" id="PS50011"/>
    </source>
</evidence>
<feature type="non-terminal residue" evidence="11">
    <location>
        <position position="1"/>
    </location>
</feature>
<comment type="catalytic activity">
    <reaction evidence="8">
        <text>L-threonyl-[protein] + ATP = O-phospho-L-threonyl-[protein] + ADP + H(+)</text>
        <dbReference type="Rhea" id="RHEA:46608"/>
        <dbReference type="Rhea" id="RHEA-COMP:11060"/>
        <dbReference type="Rhea" id="RHEA-COMP:11605"/>
        <dbReference type="ChEBI" id="CHEBI:15378"/>
        <dbReference type="ChEBI" id="CHEBI:30013"/>
        <dbReference type="ChEBI" id="CHEBI:30616"/>
        <dbReference type="ChEBI" id="CHEBI:61977"/>
        <dbReference type="ChEBI" id="CHEBI:456216"/>
        <dbReference type="EC" id="2.7.11.1"/>
    </reaction>
</comment>
<dbReference type="OMA" id="MNTVELT"/>
<evidence type="ECO:0000256" key="5">
    <source>
        <dbReference type="ARBA" id="ARBA00019973"/>
    </source>
</evidence>
<dbReference type="Pfam" id="PF17667">
    <property type="entry name" value="Pkinase_fungal"/>
    <property type="match status" value="1"/>
</dbReference>
<dbReference type="GO" id="GO:0004674">
    <property type="term" value="F:protein serine/threonine kinase activity"/>
    <property type="evidence" value="ECO:0007669"/>
    <property type="project" value="UniProtKB-EC"/>
</dbReference>
<dbReference type="PANTHER" id="PTHR38248:SF2">
    <property type="entry name" value="FUNK1 11"/>
    <property type="match status" value="1"/>
</dbReference>
<comment type="caution">
    <text evidence="11">The sequence shown here is derived from an EMBL/GenBank/DDBJ whole genome shotgun (WGS) entry which is preliminary data.</text>
</comment>
<sequence length="103" mass="11699">FRTIKELLESMRDAIKAHQSLYVTGNILHRDISSNNIIITDPATADGFKGMLIDLGLAKIRDSGPSGARQQTGTMQFMAVEVLRMVDHTYRHDLESFFYVLLW</sequence>
<dbReference type="PROSITE" id="PS50011">
    <property type="entry name" value="PROTEIN_KINASE_DOM"/>
    <property type="match status" value="1"/>
</dbReference>
<dbReference type="EMBL" id="ABDG02000027">
    <property type="protein sequence ID" value="EHK41528.1"/>
    <property type="molecule type" value="Genomic_DNA"/>
</dbReference>
<dbReference type="InterPro" id="IPR040976">
    <property type="entry name" value="Pkinase_fungal"/>
</dbReference>
<evidence type="ECO:0000256" key="9">
    <source>
        <dbReference type="ARBA" id="ARBA00048679"/>
    </source>
</evidence>
<evidence type="ECO:0000256" key="2">
    <source>
        <dbReference type="ARBA" id="ARBA00011534"/>
    </source>
</evidence>
<dbReference type="eggNOG" id="ENOG502S5WB">
    <property type="taxonomic scope" value="Eukaryota"/>
</dbReference>
<dbReference type="AlphaFoldDB" id="G9P726"/>
<dbReference type="Proteomes" id="UP000005426">
    <property type="component" value="Unassembled WGS sequence"/>
</dbReference>
<feature type="non-terminal residue" evidence="11">
    <location>
        <position position="103"/>
    </location>
</feature>
<evidence type="ECO:0000256" key="8">
    <source>
        <dbReference type="ARBA" id="ARBA00047899"/>
    </source>
</evidence>
<evidence type="ECO:0000256" key="3">
    <source>
        <dbReference type="ARBA" id="ARBA00012513"/>
    </source>
</evidence>
<dbReference type="GO" id="GO:0005524">
    <property type="term" value="F:ATP binding"/>
    <property type="evidence" value="ECO:0007669"/>
    <property type="project" value="InterPro"/>
</dbReference>
<dbReference type="OrthoDB" id="5584477at2759"/>
<dbReference type="HOGENOM" id="CLU_138921_0_1_1"/>
<gene>
    <name evidence="11" type="ORF">TRIATDRAFT_181068</name>
</gene>
<evidence type="ECO:0000256" key="4">
    <source>
        <dbReference type="ARBA" id="ARBA00013948"/>
    </source>
</evidence>
<dbReference type="Gene3D" id="1.10.510.10">
    <property type="entry name" value="Transferase(Phosphotransferase) domain 1"/>
    <property type="match status" value="1"/>
</dbReference>
<proteinExistence type="predicted"/>
<dbReference type="SUPFAM" id="SSF56112">
    <property type="entry name" value="Protein kinase-like (PK-like)"/>
    <property type="match status" value="1"/>
</dbReference>
<reference evidence="11 12" key="1">
    <citation type="journal article" date="2011" name="Genome Biol.">
        <title>Comparative genome sequence analysis underscores mycoparasitism as the ancestral life style of Trichoderma.</title>
        <authorList>
            <person name="Kubicek C.P."/>
            <person name="Herrera-Estrella A."/>
            <person name="Seidl-Seiboth V."/>
            <person name="Martinez D.A."/>
            <person name="Druzhinina I.S."/>
            <person name="Thon M."/>
            <person name="Zeilinger S."/>
            <person name="Casas-Flores S."/>
            <person name="Horwitz B.A."/>
            <person name="Mukherjee P.K."/>
            <person name="Mukherjee M."/>
            <person name="Kredics L."/>
            <person name="Alcaraz L.D."/>
            <person name="Aerts A."/>
            <person name="Antal Z."/>
            <person name="Atanasova L."/>
            <person name="Cervantes-Badillo M.G."/>
            <person name="Challacombe J."/>
            <person name="Chertkov O."/>
            <person name="McCluskey K."/>
            <person name="Coulpier F."/>
            <person name="Deshpande N."/>
            <person name="von Doehren H."/>
            <person name="Ebbole D.J."/>
            <person name="Esquivel-Naranjo E.U."/>
            <person name="Fekete E."/>
            <person name="Flipphi M."/>
            <person name="Glaser F."/>
            <person name="Gomez-Rodriguez E.Y."/>
            <person name="Gruber S."/>
            <person name="Han C."/>
            <person name="Henrissat B."/>
            <person name="Hermosa R."/>
            <person name="Hernandez-Onate M."/>
            <person name="Karaffa L."/>
            <person name="Kosti I."/>
            <person name="Le Crom S."/>
            <person name="Lindquist E."/>
            <person name="Lucas S."/>
            <person name="Luebeck M."/>
            <person name="Luebeck P.S."/>
            <person name="Margeot A."/>
            <person name="Metz B."/>
            <person name="Misra M."/>
            <person name="Nevalainen H."/>
            <person name="Omann M."/>
            <person name="Packer N."/>
            <person name="Perrone G."/>
            <person name="Uresti-Rivera E.E."/>
            <person name="Salamov A."/>
            <person name="Schmoll M."/>
            <person name="Seiboth B."/>
            <person name="Shapiro H."/>
            <person name="Sukno S."/>
            <person name="Tamayo-Ramos J.A."/>
            <person name="Tisch D."/>
            <person name="Wiest A."/>
            <person name="Wilkinson H.H."/>
            <person name="Zhang M."/>
            <person name="Coutinho P.M."/>
            <person name="Kenerley C.M."/>
            <person name="Monte E."/>
            <person name="Baker S.E."/>
            <person name="Grigoriev I.V."/>
        </authorList>
    </citation>
    <scope>NUCLEOTIDE SEQUENCE [LARGE SCALE GENOMIC DNA]</scope>
    <source>
        <strain evidence="12">ATCC 20476 / IMI 206040</strain>
    </source>
</reference>
<name>G9P726_HYPAI</name>
<comment type="function">
    <text evidence="1">Component of the EKC/KEOPS complex that is required for the formation of a threonylcarbamoyl group on adenosine at position 37 (t(6)A37) in tRNAs that read codons beginning with adenine. The complex is probably involved in the transfer of the threonylcarbamoyl moiety of threonylcarbamoyl-AMP (TC-AMP) to the N6 group of A37. BUD32 has ATPase activity in the context of the EKC/KEOPS complex and likely plays a supporting role to the catalytic subunit KAE1. The EKC/KEOPS complex also promotes both telomere uncapping and telomere elongation. The complex is required for efficient recruitment of transcriptional coactivators.</text>
</comment>
<feature type="domain" description="Protein kinase" evidence="10">
    <location>
        <begin position="1"/>
        <end position="103"/>
    </location>
</feature>
<protein>
    <recommendedName>
        <fullName evidence="5">EKC/KEOPS complex subunit BUD32</fullName>
        <ecNumber evidence="3">2.7.11.1</ecNumber>
    </recommendedName>
    <alternativeName>
        <fullName evidence="6 7">Atypical Serine/threonine protein kinase BUD32</fullName>
    </alternativeName>
    <alternativeName>
        <fullName evidence="4">EKC/KEOPS complex subunit bud32</fullName>
    </alternativeName>
</protein>
<evidence type="ECO:0000256" key="6">
    <source>
        <dbReference type="ARBA" id="ARBA00030980"/>
    </source>
</evidence>
<evidence type="ECO:0000256" key="7">
    <source>
        <dbReference type="ARBA" id="ARBA00033194"/>
    </source>
</evidence>